<feature type="signal peptide" evidence="3">
    <location>
        <begin position="1"/>
        <end position="17"/>
    </location>
</feature>
<gene>
    <name evidence="4" type="ORF">PIB30_006702</name>
</gene>
<sequence length="335" mass="38013">MSVLKLLLTAAIAGCTGFVAKHFFGPTKPRTISEDPKQCKEDNEGVSWSHIISKSPGKDEDDESPSCSKCTMKKTMMRSKGSRTGVRMSKVEVRRVVEIRSRHRNGGKKFLPHCLKNKSLFGIGVSLGIRELSKIMNDAAKVVEELKSELRRRKSTCSCTHQIKDFGMESCKMRKLNKTSGNDDGDEFCGSIGPTEESFLRVQEFDHLEAEFELELKKLHLHDEEQLEVVPIEGWEGTNNSFHDHCNGILASELNQKLSRLLIEQQEHQILELESELHVAQSKLHDKEAELHALKNSVKLLTQFPLSMDSGMNYCFSLLFIFHCFLQLNTFIPFN</sequence>
<keyword evidence="3" id="KW-0732">Signal</keyword>
<dbReference type="PANTHER" id="PTHR33476">
    <property type="entry name" value="EMB|CAB62613.1"/>
    <property type="match status" value="1"/>
</dbReference>
<keyword evidence="5" id="KW-1185">Reference proteome</keyword>
<feature type="compositionally biased region" description="Basic and acidic residues" evidence="2">
    <location>
        <begin position="31"/>
        <end position="43"/>
    </location>
</feature>
<comment type="caution">
    <text evidence="4">The sequence shown here is derived from an EMBL/GenBank/DDBJ whole genome shotgun (WGS) entry which is preliminary data.</text>
</comment>
<evidence type="ECO:0000313" key="4">
    <source>
        <dbReference type="EMBL" id="MED6131082.1"/>
    </source>
</evidence>
<dbReference type="EMBL" id="JASCZI010060429">
    <property type="protein sequence ID" value="MED6131082.1"/>
    <property type="molecule type" value="Genomic_DNA"/>
</dbReference>
<evidence type="ECO:0000256" key="1">
    <source>
        <dbReference type="SAM" id="Coils"/>
    </source>
</evidence>
<feature type="region of interest" description="Disordered" evidence="2">
    <location>
        <begin position="30"/>
        <end position="68"/>
    </location>
</feature>
<dbReference type="Proteomes" id="UP001341840">
    <property type="component" value="Unassembled WGS sequence"/>
</dbReference>
<reference evidence="4 5" key="1">
    <citation type="journal article" date="2023" name="Plants (Basel)">
        <title>Bridging the Gap: Combining Genomics and Transcriptomics Approaches to Understand Stylosanthes scabra, an Orphan Legume from the Brazilian Caatinga.</title>
        <authorList>
            <person name="Ferreira-Neto J.R.C."/>
            <person name="da Silva M.D."/>
            <person name="Binneck E."/>
            <person name="de Melo N.F."/>
            <person name="da Silva R.H."/>
            <person name="de Melo A.L.T.M."/>
            <person name="Pandolfi V."/>
            <person name="Bustamante F.O."/>
            <person name="Brasileiro-Vidal A.C."/>
            <person name="Benko-Iseppon A.M."/>
        </authorList>
    </citation>
    <scope>NUCLEOTIDE SEQUENCE [LARGE SCALE GENOMIC DNA]</scope>
    <source>
        <tissue evidence="4">Leaves</tissue>
    </source>
</reference>
<dbReference type="InterPro" id="IPR040348">
    <property type="entry name" value="POLAR-like"/>
</dbReference>
<evidence type="ECO:0000256" key="3">
    <source>
        <dbReference type="SAM" id="SignalP"/>
    </source>
</evidence>
<proteinExistence type="predicted"/>
<dbReference type="PANTHER" id="PTHR33476:SF4">
    <property type="entry name" value="POLAR LOCALIZATION DURING ASYMMETRIC DIVISION AND PROTEIN"/>
    <property type="match status" value="1"/>
</dbReference>
<feature type="coiled-coil region" evidence="1">
    <location>
        <begin position="263"/>
        <end position="297"/>
    </location>
</feature>
<evidence type="ECO:0000313" key="5">
    <source>
        <dbReference type="Proteomes" id="UP001341840"/>
    </source>
</evidence>
<evidence type="ECO:0000256" key="2">
    <source>
        <dbReference type="SAM" id="MobiDB-lite"/>
    </source>
</evidence>
<feature type="chain" id="PRO_5045648036" evidence="3">
    <location>
        <begin position="18"/>
        <end position="335"/>
    </location>
</feature>
<keyword evidence="1" id="KW-0175">Coiled coil</keyword>
<protein>
    <submittedName>
        <fullName evidence="4">Uncharacterized protein</fullName>
    </submittedName>
</protein>
<organism evidence="4 5">
    <name type="scientific">Stylosanthes scabra</name>
    <dbReference type="NCBI Taxonomy" id="79078"/>
    <lineage>
        <taxon>Eukaryota</taxon>
        <taxon>Viridiplantae</taxon>
        <taxon>Streptophyta</taxon>
        <taxon>Embryophyta</taxon>
        <taxon>Tracheophyta</taxon>
        <taxon>Spermatophyta</taxon>
        <taxon>Magnoliopsida</taxon>
        <taxon>eudicotyledons</taxon>
        <taxon>Gunneridae</taxon>
        <taxon>Pentapetalae</taxon>
        <taxon>rosids</taxon>
        <taxon>fabids</taxon>
        <taxon>Fabales</taxon>
        <taxon>Fabaceae</taxon>
        <taxon>Papilionoideae</taxon>
        <taxon>50 kb inversion clade</taxon>
        <taxon>dalbergioids sensu lato</taxon>
        <taxon>Dalbergieae</taxon>
        <taxon>Pterocarpus clade</taxon>
        <taxon>Stylosanthes</taxon>
    </lineage>
</organism>
<name>A0ABU6S461_9FABA</name>
<accession>A0ABU6S461</accession>